<dbReference type="GO" id="GO:0016757">
    <property type="term" value="F:glycosyltransferase activity"/>
    <property type="evidence" value="ECO:0007669"/>
    <property type="project" value="InterPro"/>
</dbReference>
<dbReference type="PANTHER" id="PTHR12526">
    <property type="entry name" value="GLYCOSYLTRANSFERASE"/>
    <property type="match status" value="1"/>
</dbReference>
<dbReference type="KEGG" id="tav:G4V39_10020"/>
<dbReference type="Pfam" id="PF13439">
    <property type="entry name" value="Glyco_transf_4"/>
    <property type="match status" value="1"/>
</dbReference>
<dbReference type="EMBL" id="CP048877">
    <property type="protein sequence ID" value="QIJ72588.1"/>
    <property type="molecule type" value="Genomic_DNA"/>
</dbReference>
<sequence length="380" mass="42980">MEKASRRLRVLQLGSPTGLYGAERWILALIKYLDPQKVETIVGVIRDDPSLEAPLCREAARLGFKTVFVEAPGRFNLRAISGLRDLVRRQRIDILHTHGYKPDIVGLLALRGLPCRQIATPHGWSKEPDLKLKIYELLNRLTFLGVDKVAPLSEEIYQELARIPGLSSRLRLIRNAVDVSEVDSVKHEAPETRAAREEGAFILGYIGQLIHRKGIDILLKALSSLRGLNFRLFVVGSGPLRERLEEMARDLGLSDRVVFTGYRADRLQLLRGFDLFVLPSRLEGIPRCLMEAMAMGKPVIASDIDGCRALIPNDGIQGLLFPAQDAQALARRIDYLAHHPEEARLMGGRAREFIRIYYSAERMAREYENLYLEVMERSRP</sequence>
<name>A0A6G7PYR4_9BACT</name>
<protein>
    <submittedName>
        <fullName evidence="1">Glycosyltransferase family 4 protein</fullName>
    </submittedName>
</protein>
<evidence type="ECO:0000313" key="2">
    <source>
        <dbReference type="Proteomes" id="UP000502179"/>
    </source>
</evidence>
<keyword evidence="2" id="KW-1185">Reference proteome</keyword>
<dbReference type="Pfam" id="PF00534">
    <property type="entry name" value="Glycos_transf_1"/>
    <property type="match status" value="1"/>
</dbReference>
<organism evidence="1 2">
    <name type="scientific">Thermosulfuriphilus ammonigenes</name>
    <dbReference type="NCBI Taxonomy" id="1936021"/>
    <lineage>
        <taxon>Bacteria</taxon>
        <taxon>Pseudomonadati</taxon>
        <taxon>Thermodesulfobacteriota</taxon>
        <taxon>Thermodesulfobacteria</taxon>
        <taxon>Thermodesulfobacteriales</taxon>
        <taxon>Thermodesulfobacteriaceae</taxon>
        <taxon>Thermosulfuriphilus</taxon>
    </lineage>
</organism>
<reference evidence="1 2" key="1">
    <citation type="submission" date="2020-02" db="EMBL/GenBank/DDBJ databases">
        <title>Genome analysis of Thermosulfuriphilus ammonigenes ST65T, an anaerobic thermophilic chemolithoautotrophic bacterium isolated from a deep-sea hydrothermal vent.</title>
        <authorList>
            <person name="Slobodkina G."/>
            <person name="Allioux M."/>
            <person name="Merkel A."/>
            <person name="Alain K."/>
            <person name="Jebbar M."/>
            <person name="Slobodkin A."/>
        </authorList>
    </citation>
    <scope>NUCLEOTIDE SEQUENCE [LARGE SCALE GENOMIC DNA]</scope>
    <source>
        <strain evidence="1 2">ST65</strain>
    </source>
</reference>
<dbReference type="InterPro" id="IPR001296">
    <property type="entry name" value="Glyco_trans_1"/>
</dbReference>
<proteinExistence type="predicted"/>
<dbReference type="Proteomes" id="UP000502179">
    <property type="component" value="Chromosome"/>
</dbReference>
<accession>A0A6G7PYR4</accession>
<dbReference type="InterPro" id="IPR028098">
    <property type="entry name" value="Glyco_trans_4-like_N"/>
</dbReference>
<dbReference type="Gene3D" id="3.40.50.2000">
    <property type="entry name" value="Glycogen Phosphorylase B"/>
    <property type="match status" value="2"/>
</dbReference>
<dbReference type="SUPFAM" id="SSF53756">
    <property type="entry name" value="UDP-Glycosyltransferase/glycogen phosphorylase"/>
    <property type="match status" value="1"/>
</dbReference>
<evidence type="ECO:0000313" key="1">
    <source>
        <dbReference type="EMBL" id="QIJ72588.1"/>
    </source>
</evidence>
<dbReference type="AlphaFoldDB" id="A0A6G7PYR4"/>
<keyword evidence="1" id="KW-0808">Transferase</keyword>
<gene>
    <name evidence="1" type="ORF">G4V39_10020</name>
</gene>
<dbReference type="RefSeq" id="WP_166032805.1">
    <property type="nucleotide sequence ID" value="NZ_CP048877.1"/>
</dbReference>